<protein>
    <submittedName>
        <fullName evidence="2">Alpha/beta hydrolase</fullName>
    </submittedName>
</protein>
<keyword evidence="2" id="KW-0378">Hydrolase</keyword>
<dbReference type="GO" id="GO:0016787">
    <property type="term" value="F:hydrolase activity"/>
    <property type="evidence" value="ECO:0007669"/>
    <property type="project" value="UniProtKB-KW"/>
</dbReference>
<feature type="domain" description="AB hydrolase-1" evidence="1">
    <location>
        <begin position="27"/>
        <end position="265"/>
    </location>
</feature>
<dbReference type="SUPFAM" id="SSF53474">
    <property type="entry name" value="alpha/beta-Hydrolases"/>
    <property type="match status" value="1"/>
</dbReference>
<sequence>MNTPRSVFLPLMGHDIHVMEWGDPSSPPLIMWHGLARNGRDFDELALALSGDYFVICPDTLGRGLSSWAEKPYEQYVTSYYARIAEAMLDHYGIEKTAWIGTSMGALIGMHVASGAYADRITAFIINDIAPEIPDDALARIITYARALPEFFSMAEAETWLRSVYAPFGPAPDGFWQRMAETSVRRRGDGKLTLHYDPRIIDAFEAIPDQIRNWPFYERITAPTHILQGTQSDLLTDELLAKMMATGPHPEASLFPACGHAPNLANPEDAELIAGLLKKLTS</sequence>
<organism evidence="2 3">
    <name type="scientific">Thalassovita aquimarina</name>
    <dbReference type="NCBI Taxonomy" id="2785917"/>
    <lineage>
        <taxon>Bacteria</taxon>
        <taxon>Pseudomonadati</taxon>
        <taxon>Pseudomonadota</taxon>
        <taxon>Alphaproteobacteria</taxon>
        <taxon>Rhodobacterales</taxon>
        <taxon>Roseobacteraceae</taxon>
        <taxon>Thalassovita</taxon>
    </lineage>
</organism>
<dbReference type="InterPro" id="IPR050266">
    <property type="entry name" value="AB_hydrolase_sf"/>
</dbReference>
<evidence type="ECO:0000313" key="2">
    <source>
        <dbReference type="EMBL" id="MBR9652284.1"/>
    </source>
</evidence>
<evidence type="ECO:0000313" key="3">
    <source>
        <dbReference type="Proteomes" id="UP001195941"/>
    </source>
</evidence>
<dbReference type="EMBL" id="JADMKU010000013">
    <property type="protein sequence ID" value="MBR9652284.1"/>
    <property type="molecule type" value="Genomic_DNA"/>
</dbReference>
<dbReference type="Proteomes" id="UP001195941">
    <property type="component" value="Unassembled WGS sequence"/>
</dbReference>
<evidence type="ECO:0000259" key="1">
    <source>
        <dbReference type="Pfam" id="PF00561"/>
    </source>
</evidence>
<reference evidence="2 3" key="1">
    <citation type="journal article" date="2021" name="Arch. Microbiol.">
        <title>Thalassobius aquimarinus sp. nov., isolated from the Sea of Japan seashore.</title>
        <authorList>
            <person name="Kurilenko V.V."/>
            <person name="Romanenko L.A."/>
            <person name="Chernysheva N.Y."/>
            <person name="Velansky P.V."/>
            <person name="Tekutyeva L.A."/>
            <person name="Isaeva M.P."/>
            <person name="Mikhailov V.V."/>
        </authorList>
    </citation>
    <scope>NUCLEOTIDE SEQUENCE [LARGE SCALE GENOMIC DNA]</scope>
    <source>
        <strain evidence="2 3">KMM 8518</strain>
    </source>
</reference>
<dbReference type="PANTHER" id="PTHR43798:SF33">
    <property type="entry name" value="HYDROLASE, PUTATIVE (AFU_ORTHOLOGUE AFUA_2G14860)-RELATED"/>
    <property type="match status" value="1"/>
</dbReference>
<accession>A0ABS5HTG9</accession>
<keyword evidence="3" id="KW-1185">Reference proteome</keyword>
<dbReference type="Pfam" id="PF00561">
    <property type="entry name" value="Abhydrolase_1"/>
    <property type="match status" value="1"/>
</dbReference>
<gene>
    <name evidence="2" type="ORF">IT775_14275</name>
</gene>
<dbReference type="InterPro" id="IPR000073">
    <property type="entry name" value="AB_hydrolase_1"/>
</dbReference>
<dbReference type="RefSeq" id="WP_212701801.1">
    <property type="nucleotide sequence ID" value="NZ_JADMKU010000013.1"/>
</dbReference>
<proteinExistence type="predicted"/>
<dbReference type="PANTHER" id="PTHR43798">
    <property type="entry name" value="MONOACYLGLYCEROL LIPASE"/>
    <property type="match status" value="1"/>
</dbReference>
<comment type="caution">
    <text evidence="2">The sequence shown here is derived from an EMBL/GenBank/DDBJ whole genome shotgun (WGS) entry which is preliminary data.</text>
</comment>
<dbReference type="Gene3D" id="3.40.50.1820">
    <property type="entry name" value="alpha/beta hydrolase"/>
    <property type="match status" value="1"/>
</dbReference>
<dbReference type="InterPro" id="IPR029058">
    <property type="entry name" value="AB_hydrolase_fold"/>
</dbReference>
<name>A0ABS5HTG9_9RHOB</name>